<organism evidence="1 3">
    <name type="scientific">candidate division WOR-3 bacterium JGI_Cruoil_03_51_56</name>
    <dbReference type="NCBI Taxonomy" id="1973747"/>
    <lineage>
        <taxon>Bacteria</taxon>
        <taxon>Bacteria division WOR-3</taxon>
    </lineage>
</organism>
<dbReference type="EMBL" id="NOZP01000092">
    <property type="protein sequence ID" value="OYD15557.1"/>
    <property type="molecule type" value="Genomic_DNA"/>
</dbReference>
<protein>
    <submittedName>
        <fullName evidence="1">Uncharacterized protein</fullName>
    </submittedName>
</protein>
<dbReference type="Proteomes" id="UP000215559">
    <property type="component" value="Unassembled WGS sequence"/>
</dbReference>
<reference evidence="1 3" key="1">
    <citation type="submission" date="2017-07" db="EMBL/GenBank/DDBJ databases">
        <title>Recovery of genomes from metagenomes via a dereplication, aggregation, and scoring strategy.</title>
        <authorList>
            <person name="Sieber C.M."/>
            <person name="Probst A.J."/>
            <person name="Sharrar A."/>
            <person name="Thomas B.C."/>
            <person name="Hess M."/>
            <person name="Tringe S.G."/>
            <person name="Banfield J.F."/>
        </authorList>
    </citation>
    <scope>NUCLEOTIDE SEQUENCE [LARGE SCALE GENOMIC DNA]</scope>
    <source>
        <strain evidence="1">JGI_Cruoil_03_51_56</strain>
    </source>
</reference>
<dbReference type="EMBL" id="NOZP01000062">
    <property type="protein sequence ID" value="OYD16239.1"/>
    <property type="molecule type" value="Genomic_DNA"/>
</dbReference>
<dbReference type="AlphaFoldDB" id="A0A235BUX7"/>
<comment type="caution">
    <text evidence="1">The sequence shown here is derived from an EMBL/GenBank/DDBJ whole genome shotgun (WGS) entry which is preliminary data.</text>
</comment>
<evidence type="ECO:0000313" key="1">
    <source>
        <dbReference type="EMBL" id="OYD15557.1"/>
    </source>
</evidence>
<accession>A0A235BUX7</accession>
<evidence type="ECO:0000313" key="2">
    <source>
        <dbReference type="EMBL" id="OYD16239.1"/>
    </source>
</evidence>
<evidence type="ECO:0000313" key="3">
    <source>
        <dbReference type="Proteomes" id="UP000215559"/>
    </source>
</evidence>
<gene>
    <name evidence="2" type="ORF">CH330_03375</name>
    <name evidence="1" type="ORF">CH330_05375</name>
</gene>
<sequence length="382" mass="41984">MKPEIIAISSEIGRGHPSYLDSVLLSLSSQPGFKPNMLSLVTLDQICTGLSKHTWNIARSLYRAGAKGGILTTIYNRLRKDGKPSSLQLALLGSSLRKQFAGFTGICLVEHPIIAHILASVCKTAYLHGEIAAPSVAAVPEAWRTFVPLESTASRLQALGVKREALCVTGLVIEPELISQAEHAFMNRLDHYRSARPLTIGFFTSGAYPKPHVDRMLAGAKSCWETGHRPIVFAGRDLKRTKYLARKLQELDVPVIPVKYLFSGQPIFITAPDRRKETALTAEIFSQLDVMVAACHERTNWAIGLGLPMFALMPNIGPFAPMNYGFAFKQGVCLPLGDASHLGSDITRFQKDHELEQMASKGFGKYPINGAEEISRFLLKEI</sequence>
<name>A0A235BUX7_UNCW3</name>
<proteinExistence type="predicted"/>